<organism evidence="2">
    <name type="scientific">Zea mays</name>
    <name type="common">Maize</name>
    <dbReference type="NCBI Taxonomy" id="4577"/>
    <lineage>
        <taxon>Eukaryota</taxon>
        <taxon>Viridiplantae</taxon>
        <taxon>Streptophyta</taxon>
        <taxon>Embryophyta</taxon>
        <taxon>Tracheophyta</taxon>
        <taxon>Spermatophyta</taxon>
        <taxon>Magnoliopsida</taxon>
        <taxon>Liliopsida</taxon>
        <taxon>Poales</taxon>
        <taxon>Poaceae</taxon>
        <taxon>PACMAD clade</taxon>
        <taxon>Panicoideae</taxon>
        <taxon>Andropogonodae</taxon>
        <taxon>Andropogoneae</taxon>
        <taxon>Tripsacinae</taxon>
        <taxon>Zea</taxon>
    </lineage>
</organism>
<dbReference type="AlphaFoldDB" id="C4J4Z9"/>
<accession>C4J4Z9</accession>
<feature type="compositionally biased region" description="Basic and acidic residues" evidence="1">
    <location>
        <begin position="8"/>
        <end position="18"/>
    </location>
</feature>
<feature type="region of interest" description="Disordered" evidence="1">
    <location>
        <begin position="1"/>
        <end position="85"/>
    </location>
</feature>
<reference evidence="2" key="1">
    <citation type="journal article" date="2009" name="PLoS Genet.">
        <title>Sequencing, mapping, and analysis of 27,455 maize full-length cDNAs.</title>
        <authorList>
            <person name="Soderlund C."/>
            <person name="Descour A."/>
            <person name="Kudrna D."/>
            <person name="Bomhoff M."/>
            <person name="Boyd L."/>
            <person name="Currie J."/>
            <person name="Angelova A."/>
            <person name="Collura K."/>
            <person name="Wissotski M."/>
            <person name="Ashley E."/>
            <person name="Morrow D."/>
            <person name="Fernandes J."/>
            <person name="Walbot V."/>
            <person name="Yu Y."/>
        </authorList>
    </citation>
    <scope>NUCLEOTIDE SEQUENCE</scope>
    <source>
        <strain evidence="2">B73</strain>
    </source>
</reference>
<dbReference type="EMBL" id="BT085896">
    <property type="protein sequence ID" value="ACR36249.1"/>
    <property type="molecule type" value="mRNA"/>
</dbReference>
<protein>
    <submittedName>
        <fullName evidence="2">Uncharacterized protein</fullName>
    </submittedName>
</protein>
<sequence length="85" mass="8278">MASGCSGGRHDRALELIDRGVSGGGGKPRRDCPPATSGGAGGGGSRASDHDTERQNLRPPAGAGPSSGVAMDRPRIGASPGGDGR</sequence>
<name>C4J4Z9_MAIZE</name>
<reference evidence="2" key="2">
    <citation type="submission" date="2012-06" db="EMBL/GenBank/DDBJ databases">
        <authorList>
            <person name="Yu Y."/>
            <person name="Currie J."/>
            <person name="Lomeli R."/>
            <person name="Angelova A."/>
            <person name="Collura K."/>
            <person name="Wissotski M."/>
            <person name="Campos D."/>
            <person name="Kudrna D."/>
            <person name="Golser W."/>
            <person name="Ashely E."/>
            <person name="Descour A."/>
            <person name="Fernandes J."/>
            <person name="Soderlund C."/>
            <person name="Walbot V."/>
        </authorList>
    </citation>
    <scope>NUCLEOTIDE SEQUENCE</scope>
    <source>
        <strain evidence="2">B73</strain>
    </source>
</reference>
<evidence type="ECO:0000256" key="1">
    <source>
        <dbReference type="SAM" id="MobiDB-lite"/>
    </source>
</evidence>
<evidence type="ECO:0000313" key="2">
    <source>
        <dbReference type="EMBL" id="ACR36249.1"/>
    </source>
</evidence>
<feature type="compositionally biased region" description="Basic and acidic residues" evidence="1">
    <location>
        <begin position="47"/>
        <end position="56"/>
    </location>
</feature>
<proteinExistence type="evidence at transcript level"/>